<sequence>MCTMVCIQQLRYFRELPRPCSNTVILHLQVPAIRFQPTKLCCPTGEPHQVVTGDIGGLVKSSADAAIIFLDLEDRDPWLKAWGARRDPAIARCDSRHHQRRSSQVKSCCRRVIAFQSYTGENGCSRNGFKMEELRKEGFEACAEPSRLHNVSSAESPVGLGCQARDQKLNPKQASKHPPFC</sequence>
<accession>A0A2J6TEL0</accession>
<keyword evidence="2" id="KW-1185">Reference proteome</keyword>
<dbReference type="RefSeq" id="XP_024738379.1">
    <property type="nucleotide sequence ID" value="XM_024872280.1"/>
</dbReference>
<dbReference type="AlphaFoldDB" id="A0A2J6TEL0"/>
<evidence type="ECO:0000313" key="2">
    <source>
        <dbReference type="Proteomes" id="UP000235371"/>
    </source>
</evidence>
<dbReference type="EMBL" id="KZ613786">
    <property type="protein sequence ID" value="PMD61475.1"/>
    <property type="molecule type" value="Genomic_DNA"/>
</dbReference>
<dbReference type="GeneID" id="36580361"/>
<protein>
    <submittedName>
        <fullName evidence="1">Uncharacterized protein</fullName>
    </submittedName>
</protein>
<dbReference type="Proteomes" id="UP000235371">
    <property type="component" value="Unassembled WGS sequence"/>
</dbReference>
<evidence type="ECO:0000313" key="1">
    <source>
        <dbReference type="EMBL" id="PMD61475.1"/>
    </source>
</evidence>
<proteinExistence type="predicted"/>
<gene>
    <name evidence="1" type="ORF">K444DRAFT_371317</name>
</gene>
<name>A0A2J6TEL0_9HELO</name>
<dbReference type="InParanoid" id="A0A2J6TEL0"/>
<reference evidence="1 2" key="1">
    <citation type="submission" date="2016-04" db="EMBL/GenBank/DDBJ databases">
        <title>A degradative enzymes factory behind the ericoid mycorrhizal symbiosis.</title>
        <authorList>
            <consortium name="DOE Joint Genome Institute"/>
            <person name="Martino E."/>
            <person name="Morin E."/>
            <person name="Grelet G."/>
            <person name="Kuo A."/>
            <person name="Kohler A."/>
            <person name="Daghino S."/>
            <person name="Barry K."/>
            <person name="Choi C."/>
            <person name="Cichocki N."/>
            <person name="Clum A."/>
            <person name="Copeland A."/>
            <person name="Hainaut M."/>
            <person name="Haridas S."/>
            <person name="Labutti K."/>
            <person name="Lindquist E."/>
            <person name="Lipzen A."/>
            <person name="Khouja H.-R."/>
            <person name="Murat C."/>
            <person name="Ohm R."/>
            <person name="Olson A."/>
            <person name="Spatafora J."/>
            <person name="Veneault-Fourrey C."/>
            <person name="Henrissat B."/>
            <person name="Grigoriev I."/>
            <person name="Martin F."/>
            <person name="Perotto S."/>
        </authorList>
    </citation>
    <scope>NUCLEOTIDE SEQUENCE [LARGE SCALE GENOMIC DNA]</scope>
    <source>
        <strain evidence="1 2">E</strain>
    </source>
</reference>
<organism evidence="1 2">
    <name type="scientific">Hyaloscypha bicolor E</name>
    <dbReference type="NCBI Taxonomy" id="1095630"/>
    <lineage>
        <taxon>Eukaryota</taxon>
        <taxon>Fungi</taxon>
        <taxon>Dikarya</taxon>
        <taxon>Ascomycota</taxon>
        <taxon>Pezizomycotina</taxon>
        <taxon>Leotiomycetes</taxon>
        <taxon>Helotiales</taxon>
        <taxon>Hyaloscyphaceae</taxon>
        <taxon>Hyaloscypha</taxon>
        <taxon>Hyaloscypha bicolor</taxon>
    </lineage>
</organism>